<gene>
    <name evidence="2" type="ORF">C451_08760</name>
</gene>
<sequence>MPEDRLSEDEDGRRTYPEQSFIDALKQSDTPTTTDVSEYVGCTSQAALYRLNQMEDENTVSSKKVGNVLVWSLND</sequence>
<dbReference type="SUPFAM" id="SSF46785">
    <property type="entry name" value="Winged helix' DNA-binding domain"/>
    <property type="match status" value="1"/>
</dbReference>
<dbReference type="EMBL" id="AOMF01000148">
    <property type="protein sequence ID" value="EMA53857.1"/>
    <property type="molecule type" value="Genomic_DNA"/>
</dbReference>
<feature type="compositionally biased region" description="Acidic residues" evidence="1">
    <location>
        <begin position="1"/>
        <end position="10"/>
    </location>
</feature>
<dbReference type="InterPro" id="IPR036390">
    <property type="entry name" value="WH_DNA-bd_sf"/>
</dbReference>
<dbReference type="Proteomes" id="UP000011680">
    <property type="component" value="Unassembled WGS sequence"/>
</dbReference>
<feature type="region of interest" description="Disordered" evidence="1">
    <location>
        <begin position="1"/>
        <end position="36"/>
    </location>
</feature>
<dbReference type="AlphaFoldDB" id="M0N7D2"/>
<dbReference type="OrthoDB" id="174131at2157"/>
<feature type="compositionally biased region" description="Polar residues" evidence="1">
    <location>
        <begin position="27"/>
        <end position="36"/>
    </location>
</feature>
<reference evidence="2 3" key="1">
    <citation type="journal article" date="2014" name="PLoS Genet.">
        <title>Phylogenetically driven sequencing of extremely halophilic archaea reveals strategies for static and dynamic osmo-response.</title>
        <authorList>
            <person name="Becker E.A."/>
            <person name="Seitzer P.M."/>
            <person name="Tritt A."/>
            <person name="Larsen D."/>
            <person name="Krusor M."/>
            <person name="Yao A.I."/>
            <person name="Wu D."/>
            <person name="Madern D."/>
            <person name="Eisen J.A."/>
            <person name="Darling A.E."/>
            <person name="Facciotti M.T."/>
        </authorList>
    </citation>
    <scope>NUCLEOTIDE SEQUENCE [LARGE SCALE GENOMIC DNA]</scope>
    <source>
        <strain evidence="2 3">JCM 13552</strain>
    </source>
</reference>
<comment type="caution">
    <text evidence="2">The sequence shown here is derived from an EMBL/GenBank/DDBJ whole genome shotgun (WGS) entry which is preliminary data.</text>
</comment>
<organism evidence="2 3">
    <name type="scientific">Halococcus thailandensis JCM 13552</name>
    <dbReference type="NCBI Taxonomy" id="1227457"/>
    <lineage>
        <taxon>Archaea</taxon>
        <taxon>Methanobacteriati</taxon>
        <taxon>Methanobacteriota</taxon>
        <taxon>Stenosarchaea group</taxon>
        <taxon>Halobacteria</taxon>
        <taxon>Halobacteriales</taxon>
        <taxon>Halococcaceae</taxon>
        <taxon>Halococcus</taxon>
    </lineage>
</organism>
<proteinExistence type="predicted"/>
<evidence type="ECO:0000313" key="2">
    <source>
        <dbReference type="EMBL" id="EMA53857.1"/>
    </source>
</evidence>
<accession>M0N7D2</accession>
<keyword evidence="3" id="KW-1185">Reference proteome</keyword>
<dbReference type="eggNOG" id="arCOG08095">
    <property type="taxonomic scope" value="Archaea"/>
</dbReference>
<dbReference type="RefSeq" id="WP_007739691.1">
    <property type="nucleotide sequence ID" value="NZ_AOMF01000148.1"/>
</dbReference>
<evidence type="ECO:0000256" key="1">
    <source>
        <dbReference type="SAM" id="MobiDB-lite"/>
    </source>
</evidence>
<dbReference type="Gene3D" id="1.10.10.10">
    <property type="entry name" value="Winged helix-like DNA-binding domain superfamily/Winged helix DNA-binding domain"/>
    <property type="match status" value="1"/>
</dbReference>
<protein>
    <submittedName>
        <fullName evidence="2">Hth domain-containing protein</fullName>
    </submittedName>
</protein>
<dbReference type="InterPro" id="IPR036388">
    <property type="entry name" value="WH-like_DNA-bd_sf"/>
</dbReference>
<name>M0N7D2_9EURY</name>
<evidence type="ECO:0000313" key="3">
    <source>
        <dbReference type="Proteomes" id="UP000011680"/>
    </source>
</evidence>